<gene>
    <name evidence="2" type="ORF">ELG94_09325</name>
</gene>
<dbReference type="EMBL" id="SIKX01000001">
    <property type="protein sequence ID" value="TBF18540.1"/>
    <property type="molecule type" value="Genomic_DNA"/>
</dbReference>
<evidence type="ECO:0000313" key="3">
    <source>
        <dbReference type="Proteomes" id="UP000291892"/>
    </source>
</evidence>
<name>A0AAE8QDU1_9HYPH</name>
<accession>A0AAE8QDU1</accession>
<organism evidence="2 3">
    <name type="scientific">Rhizobium ruizarguesonis</name>
    <dbReference type="NCBI Taxonomy" id="2081791"/>
    <lineage>
        <taxon>Bacteria</taxon>
        <taxon>Pseudomonadati</taxon>
        <taxon>Pseudomonadota</taxon>
        <taxon>Alphaproteobacteria</taxon>
        <taxon>Hyphomicrobiales</taxon>
        <taxon>Rhizobiaceae</taxon>
        <taxon>Rhizobium/Agrobacterium group</taxon>
        <taxon>Rhizobium</taxon>
    </lineage>
</organism>
<dbReference type="AlphaFoldDB" id="A0AAE8QDU1"/>
<protein>
    <submittedName>
        <fullName evidence="2">Uncharacterized protein</fullName>
    </submittedName>
</protein>
<reference evidence="2 3" key="1">
    <citation type="submission" date="2019-02" db="EMBL/GenBank/DDBJ databases">
        <title>The genomic architecture of introgression among sibling species of bacteria.</title>
        <authorList>
            <person name="Cavassim M.I.A."/>
            <person name="Moeskjaer S."/>
            <person name="Moslemi C."/>
            <person name="Fields B."/>
            <person name="Bachmann A."/>
            <person name="Vilhjalmsson B."/>
            <person name="Schierup M.H."/>
            <person name="Young J.P.W."/>
            <person name="Andersen S.U."/>
        </authorList>
    </citation>
    <scope>NUCLEOTIDE SEQUENCE [LARGE SCALE GENOMIC DNA]</scope>
    <source>
        <strain evidence="2 3">SM42</strain>
    </source>
</reference>
<dbReference type="Proteomes" id="UP000291892">
    <property type="component" value="Unassembled WGS sequence"/>
</dbReference>
<feature type="region of interest" description="Disordered" evidence="1">
    <location>
        <begin position="1"/>
        <end position="28"/>
    </location>
</feature>
<evidence type="ECO:0000313" key="2">
    <source>
        <dbReference type="EMBL" id="TBF18540.1"/>
    </source>
</evidence>
<sequence>MSFVSRRRQEGAPASDRGSCACRQGTDDGKLRHVSYKGLREAADQLPVYELDDIRQGSTPASLVGRQTAPLSLC</sequence>
<evidence type="ECO:0000256" key="1">
    <source>
        <dbReference type="SAM" id="MobiDB-lite"/>
    </source>
</evidence>
<proteinExistence type="predicted"/>
<comment type="caution">
    <text evidence="2">The sequence shown here is derived from an EMBL/GenBank/DDBJ whole genome shotgun (WGS) entry which is preliminary data.</text>
</comment>